<dbReference type="eggNOG" id="COG3781">
    <property type="taxonomic scope" value="Bacteria"/>
</dbReference>
<feature type="transmembrane region" description="Helical" evidence="9">
    <location>
        <begin position="47"/>
        <end position="69"/>
    </location>
</feature>
<dbReference type="InterPro" id="IPR044669">
    <property type="entry name" value="YneE/VCCN1/2-like"/>
</dbReference>
<keyword evidence="7 9" id="KW-0472">Membrane</keyword>
<reference evidence="10 11" key="1">
    <citation type="journal article" date="2013" name="Genome Announc.">
        <title>Genome Sequence of Moraxella macacae 0408225, a Novel Bacterial Species Isolated from a Cynomolgus Macaque with Epistaxis.</title>
        <authorList>
            <person name="Ladner J.T."/>
            <person name="Whitehouse C.A."/>
            <person name="Koroleva G.I."/>
            <person name="Palacios G.F."/>
        </authorList>
    </citation>
    <scope>NUCLEOTIDE SEQUENCE [LARGE SCALE GENOMIC DNA]</scope>
    <source>
        <strain evidence="10 11">0408225</strain>
    </source>
</reference>
<evidence type="ECO:0000256" key="1">
    <source>
        <dbReference type="ARBA" id="ARBA00004651"/>
    </source>
</evidence>
<dbReference type="Proteomes" id="UP000023795">
    <property type="component" value="Unassembled WGS sequence"/>
</dbReference>
<dbReference type="PANTHER" id="PTHR33281">
    <property type="entry name" value="UPF0187 PROTEIN YNEE"/>
    <property type="match status" value="1"/>
</dbReference>
<evidence type="ECO:0000256" key="4">
    <source>
        <dbReference type="ARBA" id="ARBA00022692"/>
    </source>
</evidence>
<keyword evidence="3" id="KW-1003">Cell membrane</keyword>
<keyword evidence="6" id="KW-0406">Ion transport</keyword>
<accession>L2F7Y9</accession>
<evidence type="ECO:0000256" key="6">
    <source>
        <dbReference type="ARBA" id="ARBA00023065"/>
    </source>
</evidence>
<evidence type="ECO:0000256" key="8">
    <source>
        <dbReference type="ARBA" id="ARBA00034708"/>
    </source>
</evidence>
<comment type="caution">
    <text evidence="10">The sequence shown here is derived from an EMBL/GenBank/DDBJ whole genome shotgun (WGS) entry which is preliminary data.</text>
</comment>
<evidence type="ECO:0000256" key="5">
    <source>
        <dbReference type="ARBA" id="ARBA00022989"/>
    </source>
</evidence>
<comment type="subcellular location">
    <subcellularLocation>
        <location evidence="1">Cell membrane</location>
        <topology evidence="1">Multi-pass membrane protein</topology>
    </subcellularLocation>
</comment>
<keyword evidence="11" id="KW-1185">Reference proteome</keyword>
<dbReference type="GO" id="GO:0005886">
    <property type="term" value="C:plasma membrane"/>
    <property type="evidence" value="ECO:0007669"/>
    <property type="project" value="UniProtKB-SubCell"/>
</dbReference>
<dbReference type="AlphaFoldDB" id="L2F7Y9"/>
<gene>
    <name evidence="10" type="ORF">MOMA_01435</name>
</gene>
<evidence type="ECO:0000313" key="11">
    <source>
        <dbReference type="Proteomes" id="UP000023795"/>
    </source>
</evidence>
<dbReference type="PANTHER" id="PTHR33281:SF19">
    <property type="entry name" value="VOLTAGE-DEPENDENT ANION CHANNEL-FORMING PROTEIN YNEE"/>
    <property type="match status" value="1"/>
</dbReference>
<dbReference type="PATRIC" id="fig|1230338.3.peg.316"/>
<evidence type="ECO:0000256" key="3">
    <source>
        <dbReference type="ARBA" id="ARBA00022475"/>
    </source>
</evidence>
<keyword evidence="5 9" id="KW-1133">Transmembrane helix</keyword>
<dbReference type="RefSeq" id="WP_009501433.1">
    <property type="nucleotide sequence ID" value="NZ_ANIN01000001.1"/>
</dbReference>
<evidence type="ECO:0000256" key="2">
    <source>
        <dbReference type="ARBA" id="ARBA00022448"/>
    </source>
</evidence>
<feature type="transmembrane region" description="Helical" evidence="9">
    <location>
        <begin position="218"/>
        <end position="251"/>
    </location>
</feature>
<feature type="transmembrane region" description="Helical" evidence="9">
    <location>
        <begin position="20"/>
        <end position="41"/>
    </location>
</feature>
<comment type="similarity">
    <text evidence="8">Belongs to the anion channel-forming bestrophin (TC 1.A.46) family.</text>
</comment>
<dbReference type="GO" id="GO:0005254">
    <property type="term" value="F:chloride channel activity"/>
    <property type="evidence" value="ECO:0007669"/>
    <property type="project" value="InterPro"/>
</dbReference>
<evidence type="ECO:0000313" key="10">
    <source>
        <dbReference type="EMBL" id="ELA09030.1"/>
    </source>
</evidence>
<organism evidence="10 11">
    <name type="scientific">Moraxella macacae 0408225</name>
    <dbReference type="NCBI Taxonomy" id="1230338"/>
    <lineage>
        <taxon>Bacteria</taxon>
        <taxon>Pseudomonadati</taxon>
        <taxon>Pseudomonadota</taxon>
        <taxon>Gammaproteobacteria</taxon>
        <taxon>Moraxellales</taxon>
        <taxon>Moraxellaceae</taxon>
        <taxon>Moraxella</taxon>
    </lineage>
</organism>
<name>L2F7Y9_9GAMM</name>
<dbReference type="STRING" id="1230338.MOMA_01435"/>
<dbReference type="EMBL" id="ANIN01000001">
    <property type="protein sequence ID" value="ELA09030.1"/>
    <property type="molecule type" value="Genomic_DNA"/>
</dbReference>
<sequence>MIKRTIQPFKLLFIMQGSYFKRLIIPELVLFVFSFIIYYYQTHIAKIPIPITPTVFALLGISLAIFHGFCNNAAYDRFWEGRKLWGALVWQTRNVTRQVLTLQNIDMHEKQRFTRLVIAFTHSLRHQLRDEDNTDSLIRILNKDEQNQFVGQSFAALRLTQAMGEQLGRWLNQDKINALQWQNIDNSIGELAHIQAGCERIYNTPVPFSYFVLLHRTVYLYCFMLPFGLGNVIGWVTPFVVAFVGYTFMALNEIVDEISQPFGVLDNHLPLCMMCDTIETQLAQLSEQVFEKDNTRKVLPKHVIL</sequence>
<protein>
    <recommendedName>
        <fullName evidence="12">Bestrophin</fullName>
    </recommendedName>
</protein>
<keyword evidence="4 9" id="KW-0812">Transmembrane</keyword>
<keyword evidence="2" id="KW-0813">Transport</keyword>
<evidence type="ECO:0008006" key="12">
    <source>
        <dbReference type="Google" id="ProtNLM"/>
    </source>
</evidence>
<dbReference type="Pfam" id="PF25539">
    <property type="entry name" value="Bestrophin_2"/>
    <property type="match status" value="1"/>
</dbReference>
<evidence type="ECO:0000256" key="9">
    <source>
        <dbReference type="SAM" id="Phobius"/>
    </source>
</evidence>
<dbReference type="OrthoDB" id="445589at2"/>
<proteinExistence type="inferred from homology"/>
<evidence type="ECO:0000256" key="7">
    <source>
        <dbReference type="ARBA" id="ARBA00023136"/>
    </source>
</evidence>